<keyword evidence="2" id="KW-0812">Transmembrane</keyword>
<keyword evidence="2" id="KW-0472">Membrane</keyword>
<feature type="transmembrane region" description="Helical" evidence="2">
    <location>
        <begin position="64"/>
        <end position="83"/>
    </location>
</feature>
<name>A0ABU3BN76_9BACT</name>
<feature type="transmembrane region" description="Helical" evidence="2">
    <location>
        <begin position="22"/>
        <end position="44"/>
    </location>
</feature>
<feature type="region of interest" description="Disordered" evidence="1">
    <location>
        <begin position="178"/>
        <end position="197"/>
    </location>
</feature>
<evidence type="ECO:0000313" key="4">
    <source>
        <dbReference type="Proteomes" id="UP001267426"/>
    </source>
</evidence>
<dbReference type="Proteomes" id="UP001267426">
    <property type="component" value="Unassembled WGS sequence"/>
</dbReference>
<evidence type="ECO:0000256" key="2">
    <source>
        <dbReference type="SAM" id="Phobius"/>
    </source>
</evidence>
<evidence type="ECO:0000256" key="1">
    <source>
        <dbReference type="SAM" id="MobiDB-lite"/>
    </source>
</evidence>
<accession>A0ABU3BN76</accession>
<sequence>MPDDHSSDDDHSSIDRTLLRQALVGGGVAALVMGVGVVTVGLSGLSGDNARSLLEAVLPTARSLFSTAMIASSTTLTLMLTMLGMTSDEPIKSQFYGQIRQAATIAVSVFSAATVVLLVLAIPFQEGGVSDTVYTVLYYVIAGAGALVGGALVAVMITIHGAIKNLIGLVDGEADADIAADGDDGDGDDGDGDDDDA</sequence>
<organism evidence="3 4">
    <name type="scientific">Rubrivirga litoralis</name>
    <dbReference type="NCBI Taxonomy" id="3075598"/>
    <lineage>
        <taxon>Bacteria</taxon>
        <taxon>Pseudomonadati</taxon>
        <taxon>Rhodothermota</taxon>
        <taxon>Rhodothermia</taxon>
        <taxon>Rhodothermales</taxon>
        <taxon>Rubricoccaceae</taxon>
        <taxon>Rubrivirga</taxon>
    </lineage>
</organism>
<proteinExistence type="predicted"/>
<evidence type="ECO:0000313" key="3">
    <source>
        <dbReference type="EMBL" id="MDT0630728.1"/>
    </source>
</evidence>
<comment type="caution">
    <text evidence="3">The sequence shown here is derived from an EMBL/GenBank/DDBJ whole genome shotgun (WGS) entry which is preliminary data.</text>
</comment>
<dbReference type="RefSeq" id="WP_311662040.1">
    <property type="nucleotide sequence ID" value="NZ_JAVRHT010000004.1"/>
</dbReference>
<keyword evidence="4" id="KW-1185">Reference proteome</keyword>
<protein>
    <submittedName>
        <fullName evidence="3">Uncharacterized protein</fullName>
    </submittedName>
</protein>
<feature type="transmembrane region" description="Helical" evidence="2">
    <location>
        <begin position="103"/>
        <end position="124"/>
    </location>
</feature>
<keyword evidence="2" id="KW-1133">Transmembrane helix</keyword>
<dbReference type="EMBL" id="JAVRHT010000004">
    <property type="protein sequence ID" value="MDT0630728.1"/>
    <property type="molecule type" value="Genomic_DNA"/>
</dbReference>
<gene>
    <name evidence="3" type="ORF">RM540_03120</name>
</gene>
<reference evidence="3 4" key="1">
    <citation type="submission" date="2023-09" db="EMBL/GenBank/DDBJ databases">
        <authorList>
            <person name="Rey-Velasco X."/>
        </authorList>
    </citation>
    <scope>NUCLEOTIDE SEQUENCE [LARGE SCALE GENOMIC DNA]</scope>
    <source>
        <strain evidence="3 4">F394</strain>
    </source>
</reference>
<feature type="transmembrane region" description="Helical" evidence="2">
    <location>
        <begin position="136"/>
        <end position="159"/>
    </location>
</feature>